<dbReference type="Gene3D" id="1.20.1280.50">
    <property type="match status" value="1"/>
</dbReference>
<sequence>MEKSKFVKTDQPAANMMERLPQEIILRILSRLPITSLAQSKLVCRAWRSLIQDPLLVSQHFSQMADNDPSFILQSLWRASCGQLYFTDFSDRSELKVISMKPDNSSMLMSLVNSCNGLLCMRDSRGIYICNPFTRLSIELPKFIKYPPELGLLEFGFNPTKKEYKVIQILYRPKFEERDRPYVNESTLVQSEVHVLTIGSPSWRNLGMIPCCFLWQPSQVLVGGRLHWLSKPNKYTRASRIISFDLRTEKFQEFPPKPDCCGLNRCFHHLVVLRGCLCAAAYHDNDKLEIWVMKEYGVKESWIKEFTIGTYLPTT</sequence>
<dbReference type="SMART" id="SM00256">
    <property type="entry name" value="FBOX"/>
    <property type="match status" value="1"/>
</dbReference>
<dbReference type="InterPro" id="IPR017451">
    <property type="entry name" value="F-box-assoc_interact_dom"/>
</dbReference>
<dbReference type="Pfam" id="PF08268">
    <property type="entry name" value="FBA_3"/>
    <property type="match status" value="1"/>
</dbReference>
<dbReference type="Pfam" id="PF12937">
    <property type="entry name" value="F-box-like"/>
    <property type="match status" value="1"/>
</dbReference>
<dbReference type="PROSITE" id="PS50181">
    <property type="entry name" value="FBOX"/>
    <property type="match status" value="1"/>
</dbReference>
<gene>
    <name evidence="3" type="primary">LOC111306489</name>
</gene>
<proteinExistence type="predicted"/>
<dbReference type="PANTHER" id="PTHR31672:SF13">
    <property type="entry name" value="F-BOX PROTEIN CPR30-LIKE"/>
    <property type="match status" value="1"/>
</dbReference>
<feature type="domain" description="F-box" evidence="1">
    <location>
        <begin position="14"/>
        <end position="64"/>
    </location>
</feature>
<evidence type="ECO:0000313" key="2">
    <source>
        <dbReference type="Proteomes" id="UP000515121"/>
    </source>
</evidence>
<dbReference type="InterPro" id="IPR036047">
    <property type="entry name" value="F-box-like_dom_sf"/>
</dbReference>
<dbReference type="PANTHER" id="PTHR31672">
    <property type="entry name" value="BNACNNG10540D PROTEIN"/>
    <property type="match status" value="1"/>
</dbReference>
<dbReference type="AlphaFoldDB" id="A0A6P6A520"/>
<dbReference type="SUPFAM" id="SSF81383">
    <property type="entry name" value="F-box domain"/>
    <property type="match status" value="1"/>
</dbReference>
<dbReference type="InterPro" id="IPR015915">
    <property type="entry name" value="Kelch-typ_b-propeller"/>
</dbReference>
<dbReference type="InterPro" id="IPR050796">
    <property type="entry name" value="SCF_F-box_component"/>
</dbReference>
<reference evidence="3" key="1">
    <citation type="submission" date="2025-08" db="UniProtKB">
        <authorList>
            <consortium name="RefSeq"/>
        </authorList>
    </citation>
    <scope>IDENTIFICATION</scope>
    <source>
        <tissue evidence="3">Fruit stalk</tissue>
    </source>
</reference>
<accession>A0A6P6A520</accession>
<dbReference type="CDD" id="cd22157">
    <property type="entry name" value="F-box_AtFBW1-like"/>
    <property type="match status" value="1"/>
</dbReference>
<dbReference type="RefSeq" id="XP_022760068.1">
    <property type="nucleotide sequence ID" value="XM_022904333.1"/>
</dbReference>
<keyword evidence="2" id="KW-1185">Reference proteome</keyword>
<dbReference type="NCBIfam" id="TIGR01640">
    <property type="entry name" value="F_box_assoc_1"/>
    <property type="match status" value="1"/>
</dbReference>
<dbReference type="GeneID" id="111306489"/>
<evidence type="ECO:0000259" key="1">
    <source>
        <dbReference type="PROSITE" id="PS50181"/>
    </source>
</evidence>
<dbReference type="KEGG" id="dzi:111306489"/>
<dbReference type="Proteomes" id="UP000515121">
    <property type="component" value="Unplaced"/>
</dbReference>
<dbReference type="SUPFAM" id="SSF117281">
    <property type="entry name" value="Kelch motif"/>
    <property type="match status" value="1"/>
</dbReference>
<dbReference type="InterPro" id="IPR013187">
    <property type="entry name" value="F-box-assoc_dom_typ3"/>
</dbReference>
<protein>
    <submittedName>
        <fullName evidence="3">F-box protein At3g07870-like</fullName>
    </submittedName>
</protein>
<dbReference type="OrthoDB" id="1894463at2759"/>
<name>A0A6P6A520_DURZI</name>
<dbReference type="InterPro" id="IPR001810">
    <property type="entry name" value="F-box_dom"/>
</dbReference>
<evidence type="ECO:0000313" key="3">
    <source>
        <dbReference type="RefSeq" id="XP_022760068.1"/>
    </source>
</evidence>
<organism evidence="2 3">
    <name type="scientific">Durio zibethinus</name>
    <name type="common">Durian</name>
    <dbReference type="NCBI Taxonomy" id="66656"/>
    <lineage>
        <taxon>Eukaryota</taxon>
        <taxon>Viridiplantae</taxon>
        <taxon>Streptophyta</taxon>
        <taxon>Embryophyta</taxon>
        <taxon>Tracheophyta</taxon>
        <taxon>Spermatophyta</taxon>
        <taxon>Magnoliopsida</taxon>
        <taxon>eudicotyledons</taxon>
        <taxon>Gunneridae</taxon>
        <taxon>Pentapetalae</taxon>
        <taxon>rosids</taxon>
        <taxon>malvids</taxon>
        <taxon>Malvales</taxon>
        <taxon>Malvaceae</taxon>
        <taxon>Helicteroideae</taxon>
        <taxon>Durio</taxon>
    </lineage>
</organism>